<dbReference type="PRINTS" id="PR00237">
    <property type="entry name" value="GPCRRHODOPSN"/>
</dbReference>
<dbReference type="GO" id="GO:0043005">
    <property type="term" value="C:neuron projection"/>
    <property type="evidence" value="ECO:0007669"/>
    <property type="project" value="TreeGrafter"/>
</dbReference>
<keyword evidence="12 14" id="KW-0807">Transducer</keyword>
<feature type="transmembrane region" description="Helical" evidence="15">
    <location>
        <begin position="290"/>
        <end position="313"/>
    </location>
</feature>
<evidence type="ECO:0000313" key="17">
    <source>
        <dbReference type="EMBL" id="KAG9270419.1"/>
    </source>
</evidence>
<evidence type="ECO:0000313" key="20">
    <source>
        <dbReference type="Proteomes" id="UP000752171"/>
    </source>
</evidence>
<dbReference type="InterPro" id="IPR000276">
    <property type="entry name" value="GPCR_Rhodpsn"/>
</dbReference>
<dbReference type="PROSITE" id="PS00237">
    <property type="entry name" value="G_PROTEIN_RECEP_F1_1"/>
    <property type="match status" value="1"/>
</dbReference>
<dbReference type="CDD" id="cd15397">
    <property type="entry name" value="7tmA_NPY4R"/>
    <property type="match status" value="1"/>
</dbReference>
<evidence type="ECO:0000256" key="13">
    <source>
        <dbReference type="ARBA" id="ARBA00023288"/>
    </source>
</evidence>
<dbReference type="OrthoDB" id="9046662at2759"/>
<keyword evidence="11" id="KW-0325">Glycoprotein</keyword>
<dbReference type="PANTHER" id="PTHR24235:SF25">
    <property type="entry name" value="NEUROPEPTIDE Y RECEPTOR TYPE 4-RELATED"/>
    <property type="match status" value="1"/>
</dbReference>
<dbReference type="AlphaFoldDB" id="A0A8B9R2V5"/>
<gene>
    <name evidence="17" type="primary">NPY4R2</name>
    <name evidence="17" type="ORF">AMEX_G15366</name>
</gene>
<evidence type="ECO:0000259" key="16">
    <source>
        <dbReference type="PROSITE" id="PS50262"/>
    </source>
</evidence>
<proteinExistence type="inferred from homology"/>
<dbReference type="InterPro" id="IPR000611">
    <property type="entry name" value="NPY_rcpt"/>
</dbReference>
<dbReference type="PRINTS" id="PR01015">
    <property type="entry name" value="NRPEPTIDEY4R"/>
</dbReference>
<keyword evidence="7 15" id="KW-0472">Membrane</keyword>
<dbReference type="Ensembl" id="ENSAMXT00005022319.1">
    <property type="protein sequence ID" value="ENSAMXP00005020185.1"/>
    <property type="gene ID" value="ENSAMXG00005010461.1"/>
</dbReference>
<sequence>MEGSYPNSTGHSLADWDLCPPSLSGTTFFIVAYSATLAVGLLGNTCLVAVILRQKEMRNVTNIFIANLSFSDILICIFCLPPTIIYTLMDRWILGEALCKVSPFVQCSCVTVSIFTMVLIALERHQLIIHPTGWKPVVGHSYLAVAVTWIVACFISLPFLPFHVLENLRIDSHNFSLPAGASIDHIVCKEEWPSPGNRLAYVTSLLMFQYCFPLVLITFCYLRIFLRLCQRKDIIERTRDARQRKAKHSKRINIMLATIVAVFAFCWLPLTVFNTIFDWNHEALPVCHNAVFSVCHLMAMASTCVNPIIYGFLNNNFQKELKSLLYQCRCWGAPENYESFPLSTVSTDITKGSVLSNGSVSISVLQQQHEKESLEINA</sequence>
<dbReference type="KEGG" id="amex:103021805"/>
<dbReference type="OMA" id="HEAIPSC"/>
<dbReference type="Pfam" id="PF00001">
    <property type="entry name" value="7tm_1"/>
    <property type="match status" value="1"/>
</dbReference>
<evidence type="ECO:0000256" key="6">
    <source>
        <dbReference type="ARBA" id="ARBA00023040"/>
    </source>
</evidence>
<dbReference type="Gene3D" id="1.20.1070.10">
    <property type="entry name" value="Rhodopsin 7-helix transmembrane proteins"/>
    <property type="match status" value="1"/>
</dbReference>
<dbReference type="GO" id="GO:0042923">
    <property type="term" value="F:neuropeptide binding"/>
    <property type="evidence" value="ECO:0007669"/>
    <property type="project" value="TreeGrafter"/>
</dbReference>
<dbReference type="Proteomes" id="UP000752171">
    <property type="component" value="Unassembled WGS sequence"/>
</dbReference>
<evidence type="ECO:0000313" key="18">
    <source>
        <dbReference type="Ensembl" id="ENSAMXP00005020185.1"/>
    </source>
</evidence>
<evidence type="ECO:0000256" key="4">
    <source>
        <dbReference type="ARBA" id="ARBA00022692"/>
    </source>
</evidence>
<evidence type="ECO:0000256" key="12">
    <source>
        <dbReference type="ARBA" id="ARBA00023224"/>
    </source>
</evidence>
<reference evidence="18" key="2">
    <citation type="submission" date="2025-05" db="UniProtKB">
        <authorList>
            <consortium name="Ensembl"/>
        </authorList>
    </citation>
    <scope>IDENTIFICATION</scope>
</reference>
<dbReference type="SMART" id="SM01381">
    <property type="entry name" value="7TM_GPCR_Srsx"/>
    <property type="match status" value="1"/>
</dbReference>
<evidence type="ECO:0000256" key="7">
    <source>
        <dbReference type="ARBA" id="ARBA00023136"/>
    </source>
</evidence>
<evidence type="ECO:0000256" key="5">
    <source>
        <dbReference type="ARBA" id="ARBA00022989"/>
    </source>
</evidence>
<evidence type="ECO:0000256" key="14">
    <source>
        <dbReference type="RuleBase" id="RU000688"/>
    </source>
</evidence>
<evidence type="ECO:0000256" key="10">
    <source>
        <dbReference type="ARBA" id="ARBA00023170"/>
    </source>
</evidence>
<dbReference type="EMBL" id="JAICCE010000012">
    <property type="protein sequence ID" value="KAG9270419.1"/>
    <property type="molecule type" value="Genomic_DNA"/>
</dbReference>
<protein>
    <submittedName>
        <fullName evidence="18">Neuropeptide Y receptor Y4-2</fullName>
    </submittedName>
    <submittedName>
        <fullName evidence="17">Neuropeptide Y receptor type 4-like</fullName>
    </submittedName>
</protein>
<keyword evidence="3" id="KW-1003">Cell membrane</keyword>
<keyword evidence="6 14" id="KW-0297">G-protein coupled receptor</keyword>
<evidence type="ECO:0000256" key="15">
    <source>
        <dbReference type="SAM" id="Phobius"/>
    </source>
</evidence>
<evidence type="ECO:0000256" key="11">
    <source>
        <dbReference type="ARBA" id="ARBA00023180"/>
    </source>
</evidence>
<keyword evidence="5 15" id="KW-1133">Transmembrane helix</keyword>
<evidence type="ECO:0000256" key="2">
    <source>
        <dbReference type="ARBA" id="ARBA00010663"/>
    </source>
</evidence>
<comment type="similarity">
    <text evidence="2 14">Belongs to the G-protein coupled receptor 1 family.</text>
</comment>
<dbReference type="PANTHER" id="PTHR24235">
    <property type="entry name" value="NEUROPEPTIDE Y RECEPTOR"/>
    <property type="match status" value="1"/>
</dbReference>
<keyword evidence="13" id="KW-0449">Lipoprotein</keyword>
<keyword evidence="4 14" id="KW-0812">Transmembrane</keyword>
<evidence type="ECO:0000313" key="19">
    <source>
        <dbReference type="Proteomes" id="UP000694621"/>
    </source>
</evidence>
<keyword evidence="9" id="KW-1015">Disulfide bond</keyword>
<keyword evidence="8" id="KW-0564">Palmitate</keyword>
<dbReference type="GO" id="GO:0004983">
    <property type="term" value="F:neuropeptide Y receptor activity"/>
    <property type="evidence" value="ECO:0007669"/>
    <property type="project" value="InterPro"/>
</dbReference>
<dbReference type="Proteomes" id="UP000694621">
    <property type="component" value="Unplaced"/>
</dbReference>
<feature type="domain" description="G-protein coupled receptors family 1 profile" evidence="16">
    <location>
        <begin position="43"/>
        <end position="310"/>
    </location>
</feature>
<feature type="transmembrane region" description="Helical" evidence="15">
    <location>
        <begin position="252"/>
        <end position="270"/>
    </location>
</feature>
<feature type="transmembrane region" description="Helical" evidence="15">
    <location>
        <begin position="199"/>
        <end position="222"/>
    </location>
</feature>
<dbReference type="GO" id="GO:0005886">
    <property type="term" value="C:plasma membrane"/>
    <property type="evidence" value="ECO:0007669"/>
    <property type="project" value="UniProtKB-SubCell"/>
</dbReference>
<name>A0A8B9R2V5_ASTMX</name>
<evidence type="ECO:0000256" key="9">
    <source>
        <dbReference type="ARBA" id="ARBA00023157"/>
    </source>
</evidence>
<accession>A0A8B9R2V5</accession>
<reference evidence="17 20" key="1">
    <citation type="submission" date="2021-07" db="EMBL/GenBank/DDBJ databases">
        <authorList>
            <person name="Imarazene B."/>
            <person name="Zahm M."/>
            <person name="Klopp C."/>
            <person name="Cabau C."/>
            <person name="Beille S."/>
            <person name="Jouanno E."/>
            <person name="Castinel A."/>
            <person name="Lluch J."/>
            <person name="Gil L."/>
            <person name="Kuchtly C."/>
            <person name="Lopez Roques C."/>
            <person name="Donnadieu C."/>
            <person name="Parrinello H."/>
            <person name="Journot L."/>
            <person name="Du K."/>
            <person name="Schartl M."/>
            <person name="Retaux S."/>
            <person name="Guiguen Y."/>
        </authorList>
    </citation>
    <scope>NUCLEOTIDE SEQUENCE [LARGE SCALE GENOMIC DNA]</scope>
    <source>
        <strain evidence="17">Pach_M1</strain>
        <tissue evidence="17">Testis</tissue>
    </source>
</reference>
<keyword evidence="10 14" id="KW-0675">Receptor</keyword>
<evidence type="ECO:0000256" key="1">
    <source>
        <dbReference type="ARBA" id="ARBA00004651"/>
    </source>
</evidence>
<feature type="transmembrane region" description="Helical" evidence="15">
    <location>
        <begin position="30"/>
        <end position="52"/>
    </location>
</feature>
<feature type="transmembrane region" description="Helical" evidence="15">
    <location>
        <begin position="64"/>
        <end position="89"/>
    </location>
</feature>
<comment type="subcellular location">
    <subcellularLocation>
        <location evidence="1">Cell membrane</location>
        <topology evidence="1">Multi-pass membrane protein</topology>
    </subcellularLocation>
</comment>
<dbReference type="InterPro" id="IPR017452">
    <property type="entry name" value="GPCR_Rhodpsn_7TM"/>
</dbReference>
<dbReference type="PRINTS" id="PR01012">
    <property type="entry name" value="NRPEPTIDEYR"/>
</dbReference>
<organism evidence="18 19">
    <name type="scientific">Astyanax mexicanus</name>
    <name type="common">Blind cave fish</name>
    <name type="synonym">Astyanax fasciatus mexicanus</name>
    <dbReference type="NCBI Taxonomy" id="7994"/>
    <lineage>
        <taxon>Eukaryota</taxon>
        <taxon>Metazoa</taxon>
        <taxon>Chordata</taxon>
        <taxon>Craniata</taxon>
        <taxon>Vertebrata</taxon>
        <taxon>Euteleostomi</taxon>
        <taxon>Actinopterygii</taxon>
        <taxon>Neopterygii</taxon>
        <taxon>Teleostei</taxon>
        <taxon>Ostariophysi</taxon>
        <taxon>Characiformes</taxon>
        <taxon>Characoidei</taxon>
        <taxon>Acestrorhamphidae</taxon>
        <taxon>Acestrorhamphinae</taxon>
        <taxon>Astyanax</taxon>
    </lineage>
</organism>
<evidence type="ECO:0000256" key="8">
    <source>
        <dbReference type="ARBA" id="ARBA00023139"/>
    </source>
</evidence>
<dbReference type="FunFam" id="1.20.1070.10:FF:000062">
    <property type="entry name" value="Neuropeptide Y receptor type 1"/>
    <property type="match status" value="1"/>
</dbReference>
<evidence type="ECO:0000256" key="3">
    <source>
        <dbReference type="ARBA" id="ARBA00022475"/>
    </source>
</evidence>
<dbReference type="InterPro" id="IPR001933">
    <property type="entry name" value="NPY4_rcpt"/>
</dbReference>
<dbReference type="SUPFAM" id="SSF81321">
    <property type="entry name" value="Family A G protein-coupled receptor-like"/>
    <property type="match status" value="1"/>
</dbReference>
<dbReference type="PROSITE" id="PS50262">
    <property type="entry name" value="G_PROTEIN_RECEP_F1_2"/>
    <property type="match status" value="1"/>
</dbReference>
<feature type="transmembrane region" description="Helical" evidence="15">
    <location>
        <begin position="142"/>
        <end position="162"/>
    </location>
</feature>
<feature type="transmembrane region" description="Helical" evidence="15">
    <location>
        <begin position="101"/>
        <end position="122"/>
    </location>
</feature>